<dbReference type="InterPro" id="IPR002347">
    <property type="entry name" value="SDR_fam"/>
</dbReference>
<gene>
    <name evidence="2" type="ORF">SAMN04488135_103411</name>
</gene>
<organism evidence="2 3">
    <name type="scientific">Pollutimonas bauzanensis</name>
    <dbReference type="NCBI Taxonomy" id="658167"/>
    <lineage>
        <taxon>Bacteria</taxon>
        <taxon>Pseudomonadati</taxon>
        <taxon>Pseudomonadota</taxon>
        <taxon>Betaproteobacteria</taxon>
        <taxon>Burkholderiales</taxon>
        <taxon>Alcaligenaceae</taxon>
        <taxon>Pollutimonas</taxon>
    </lineage>
</organism>
<dbReference type="Gene3D" id="3.40.50.720">
    <property type="entry name" value="NAD(P)-binding Rossmann-like Domain"/>
    <property type="match status" value="1"/>
</dbReference>
<proteinExistence type="inferred from homology"/>
<dbReference type="PANTHER" id="PTHR42879:SF2">
    <property type="entry name" value="3-OXOACYL-[ACYL-CARRIER-PROTEIN] REDUCTASE FABG"/>
    <property type="match status" value="1"/>
</dbReference>
<dbReference type="OrthoDB" id="9803333at2"/>
<keyword evidence="3" id="KW-1185">Reference proteome</keyword>
<reference evidence="2 3" key="1">
    <citation type="submission" date="2016-11" db="EMBL/GenBank/DDBJ databases">
        <authorList>
            <person name="Jaros S."/>
            <person name="Januszkiewicz K."/>
            <person name="Wedrychowicz H."/>
        </authorList>
    </citation>
    <scope>NUCLEOTIDE SEQUENCE [LARGE SCALE GENOMIC DNA]</scope>
    <source>
        <strain evidence="2 3">CGMCC 1.10190</strain>
    </source>
</reference>
<evidence type="ECO:0000256" key="1">
    <source>
        <dbReference type="ARBA" id="ARBA00006484"/>
    </source>
</evidence>
<evidence type="ECO:0000313" key="2">
    <source>
        <dbReference type="EMBL" id="SHH51352.1"/>
    </source>
</evidence>
<dbReference type="Proteomes" id="UP000184226">
    <property type="component" value="Unassembled WGS sequence"/>
</dbReference>
<dbReference type="InterPro" id="IPR036291">
    <property type="entry name" value="NAD(P)-bd_dom_sf"/>
</dbReference>
<dbReference type="EMBL" id="FQXE01000003">
    <property type="protein sequence ID" value="SHH51352.1"/>
    <property type="molecule type" value="Genomic_DNA"/>
</dbReference>
<dbReference type="AlphaFoldDB" id="A0A1M5TKQ0"/>
<dbReference type="CDD" id="cd05233">
    <property type="entry name" value="SDR_c"/>
    <property type="match status" value="1"/>
</dbReference>
<sequence>MDLGLTDKIVCITGGSRGIGLATACGFAAERARVIICARNKDRLDEAVGRIREATGVTVDAVQTDVTSTADIDTLVQHIERQYGRLDILVNNAGTGIYKPFSQVTDDELLEGMSINFFAQFRTTQRALALLQKAGRAVVINVSGRTALRGNFPPGSSCTGPAKAAELRFSIDLATELAGYGIRVNCVVPGVVKSDDRFQLWERQAIGGDLDKQATDAVRQEMEAVSVPAGQGWGRPEEVADVIVFLASSRSSYVNGVALTVDGGPHNKSYVTQLYARPPAQDKK</sequence>
<dbReference type="SUPFAM" id="SSF51735">
    <property type="entry name" value="NAD(P)-binding Rossmann-fold domains"/>
    <property type="match status" value="1"/>
</dbReference>
<dbReference type="InterPro" id="IPR050259">
    <property type="entry name" value="SDR"/>
</dbReference>
<dbReference type="STRING" id="658167.SAMN04488135_103411"/>
<dbReference type="PANTHER" id="PTHR42879">
    <property type="entry name" value="3-OXOACYL-(ACYL-CARRIER-PROTEIN) REDUCTASE"/>
    <property type="match status" value="1"/>
</dbReference>
<accession>A0A1M5TKQ0</accession>
<dbReference type="PRINTS" id="PR00081">
    <property type="entry name" value="GDHRDH"/>
</dbReference>
<comment type="similarity">
    <text evidence="1">Belongs to the short-chain dehydrogenases/reductases (SDR) family.</text>
</comment>
<evidence type="ECO:0000313" key="3">
    <source>
        <dbReference type="Proteomes" id="UP000184226"/>
    </source>
</evidence>
<dbReference type="Pfam" id="PF13561">
    <property type="entry name" value="adh_short_C2"/>
    <property type="match status" value="1"/>
</dbReference>
<name>A0A1M5TKQ0_9BURK</name>
<dbReference type="FunFam" id="3.40.50.720:FF:000084">
    <property type="entry name" value="Short-chain dehydrogenase reductase"/>
    <property type="match status" value="1"/>
</dbReference>
<protein>
    <submittedName>
        <fullName evidence="2">NAD(P)-dependent dehydrogenase, short-chain alcohol dehydrogenase family</fullName>
    </submittedName>
</protein>